<sequence>MLGPSDEGNSSNSWNDTKFFIVLLLVHLNNAASSNSNSPGVPHAEMDVEICGYTIPKHTHNKLWDLSGRQTCCLSFVASV</sequence>
<name>A0AAW0KEB4_QUESU</name>
<dbReference type="EMBL" id="PKMF04000340">
    <property type="protein sequence ID" value="KAK7836956.1"/>
    <property type="molecule type" value="Genomic_DNA"/>
</dbReference>
<feature type="signal peptide" evidence="1">
    <location>
        <begin position="1"/>
        <end position="31"/>
    </location>
</feature>
<organism evidence="2 3">
    <name type="scientific">Quercus suber</name>
    <name type="common">Cork oak</name>
    <dbReference type="NCBI Taxonomy" id="58331"/>
    <lineage>
        <taxon>Eukaryota</taxon>
        <taxon>Viridiplantae</taxon>
        <taxon>Streptophyta</taxon>
        <taxon>Embryophyta</taxon>
        <taxon>Tracheophyta</taxon>
        <taxon>Spermatophyta</taxon>
        <taxon>Magnoliopsida</taxon>
        <taxon>eudicotyledons</taxon>
        <taxon>Gunneridae</taxon>
        <taxon>Pentapetalae</taxon>
        <taxon>rosids</taxon>
        <taxon>fabids</taxon>
        <taxon>Fagales</taxon>
        <taxon>Fagaceae</taxon>
        <taxon>Quercus</taxon>
    </lineage>
</organism>
<evidence type="ECO:0000256" key="1">
    <source>
        <dbReference type="SAM" id="SignalP"/>
    </source>
</evidence>
<evidence type="ECO:0000313" key="3">
    <source>
        <dbReference type="Proteomes" id="UP000237347"/>
    </source>
</evidence>
<feature type="chain" id="PRO_5043351070" description="Secreted protein" evidence="1">
    <location>
        <begin position="32"/>
        <end position="80"/>
    </location>
</feature>
<keyword evidence="3" id="KW-1185">Reference proteome</keyword>
<reference evidence="2 3" key="1">
    <citation type="journal article" date="2018" name="Sci. Data">
        <title>The draft genome sequence of cork oak.</title>
        <authorList>
            <person name="Ramos A.M."/>
            <person name="Usie A."/>
            <person name="Barbosa P."/>
            <person name="Barros P.M."/>
            <person name="Capote T."/>
            <person name="Chaves I."/>
            <person name="Simoes F."/>
            <person name="Abreu I."/>
            <person name="Carrasquinho I."/>
            <person name="Faro C."/>
            <person name="Guimaraes J.B."/>
            <person name="Mendonca D."/>
            <person name="Nobrega F."/>
            <person name="Rodrigues L."/>
            <person name="Saibo N.J.M."/>
            <person name="Varela M.C."/>
            <person name="Egas C."/>
            <person name="Matos J."/>
            <person name="Miguel C.M."/>
            <person name="Oliveira M.M."/>
            <person name="Ricardo C.P."/>
            <person name="Goncalves S."/>
        </authorList>
    </citation>
    <scope>NUCLEOTIDE SEQUENCE [LARGE SCALE GENOMIC DNA]</scope>
    <source>
        <strain evidence="3">cv. HL8</strain>
    </source>
</reference>
<evidence type="ECO:0008006" key="4">
    <source>
        <dbReference type="Google" id="ProtNLM"/>
    </source>
</evidence>
<proteinExistence type="predicted"/>
<protein>
    <recommendedName>
        <fullName evidence="4">Secreted protein</fullName>
    </recommendedName>
</protein>
<accession>A0AAW0KEB4</accession>
<dbReference type="Proteomes" id="UP000237347">
    <property type="component" value="Unassembled WGS sequence"/>
</dbReference>
<gene>
    <name evidence="2" type="ORF">CFP56_021848</name>
</gene>
<comment type="caution">
    <text evidence="2">The sequence shown here is derived from an EMBL/GenBank/DDBJ whole genome shotgun (WGS) entry which is preliminary data.</text>
</comment>
<dbReference type="AlphaFoldDB" id="A0AAW0KEB4"/>
<evidence type="ECO:0000313" key="2">
    <source>
        <dbReference type="EMBL" id="KAK7836956.1"/>
    </source>
</evidence>
<keyword evidence="1" id="KW-0732">Signal</keyword>